<keyword evidence="7 11" id="KW-0378">Hydrolase</keyword>
<evidence type="ECO:0000256" key="8">
    <source>
        <dbReference type="ARBA" id="ARBA00022837"/>
    </source>
</evidence>
<dbReference type="FunFam" id="3.30.870.10:FF:000025">
    <property type="entry name" value="Phospholipase D delta"/>
    <property type="match status" value="1"/>
</dbReference>
<evidence type="ECO:0000256" key="5">
    <source>
        <dbReference type="ARBA" id="ARBA00022723"/>
    </source>
</evidence>
<dbReference type="InterPro" id="IPR035892">
    <property type="entry name" value="C2_domain_sf"/>
</dbReference>
<dbReference type="Gene3D" id="3.30.870.10">
    <property type="entry name" value="Endonuclease Chain A"/>
    <property type="match status" value="2"/>
</dbReference>
<dbReference type="InterPro" id="IPR000008">
    <property type="entry name" value="C2_dom"/>
</dbReference>
<dbReference type="PANTHER" id="PTHR18896">
    <property type="entry name" value="PHOSPHOLIPASE D"/>
    <property type="match status" value="1"/>
</dbReference>
<gene>
    <name evidence="14" type="ORF">SAY86_011542</name>
</gene>
<dbReference type="SMART" id="SM00155">
    <property type="entry name" value="PLDc"/>
    <property type="match status" value="2"/>
</dbReference>
<reference evidence="14 15" key="1">
    <citation type="journal article" date="2023" name="Hortic Res">
        <title>Pangenome of water caltrop reveals structural variations and asymmetric subgenome divergence after allopolyploidization.</title>
        <authorList>
            <person name="Zhang X."/>
            <person name="Chen Y."/>
            <person name="Wang L."/>
            <person name="Yuan Y."/>
            <person name="Fang M."/>
            <person name="Shi L."/>
            <person name="Lu R."/>
            <person name="Comes H.P."/>
            <person name="Ma Y."/>
            <person name="Chen Y."/>
            <person name="Huang G."/>
            <person name="Zhou Y."/>
            <person name="Zheng Z."/>
            <person name="Qiu Y."/>
        </authorList>
    </citation>
    <scope>NUCLEOTIDE SEQUENCE [LARGE SCALE GENOMIC DNA]</scope>
    <source>
        <strain evidence="14">F231</strain>
    </source>
</reference>
<dbReference type="GO" id="GO:0009395">
    <property type="term" value="P:phospholipid catabolic process"/>
    <property type="evidence" value="ECO:0007669"/>
    <property type="project" value="TreeGrafter"/>
</dbReference>
<feature type="domain" description="PLD phosphodiesterase" evidence="13">
    <location>
        <begin position="335"/>
        <end position="372"/>
    </location>
</feature>
<dbReference type="Gene3D" id="2.60.40.150">
    <property type="entry name" value="C2 domain"/>
    <property type="match status" value="1"/>
</dbReference>
<protein>
    <recommendedName>
        <fullName evidence="4 11">Phospholipase D</fullName>
        <ecNumber evidence="4 11">3.1.4.4</ecNumber>
    </recommendedName>
</protein>
<keyword evidence="15" id="KW-1185">Reference proteome</keyword>
<feature type="domain" description="C2" evidence="12">
    <location>
        <begin position="1"/>
        <end position="133"/>
    </location>
</feature>
<dbReference type="PROSITE" id="PS50035">
    <property type="entry name" value="PLD"/>
    <property type="match status" value="2"/>
</dbReference>
<dbReference type="GO" id="GO:0005886">
    <property type="term" value="C:plasma membrane"/>
    <property type="evidence" value="ECO:0007669"/>
    <property type="project" value="TreeGrafter"/>
</dbReference>
<comment type="catalytic activity">
    <reaction evidence="1 11">
        <text>a 1,2-diacyl-sn-glycero-3-phosphocholine + H2O = a 1,2-diacyl-sn-glycero-3-phosphate + choline + H(+)</text>
        <dbReference type="Rhea" id="RHEA:14445"/>
        <dbReference type="ChEBI" id="CHEBI:15354"/>
        <dbReference type="ChEBI" id="CHEBI:15377"/>
        <dbReference type="ChEBI" id="CHEBI:15378"/>
        <dbReference type="ChEBI" id="CHEBI:57643"/>
        <dbReference type="ChEBI" id="CHEBI:58608"/>
        <dbReference type="EC" id="3.1.4.4"/>
    </reaction>
</comment>
<dbReference type="InterPro" id="IPR015679">
    <property type="entry name" value="PLipase_D_fam"/>
</dbReference>
<accession>A0AAN7LNE9</accession>
<keyword evidence="8 11" id="KW-0106">Calcium</keyword>
<dbReference type="Proteomes" id="UP001346149">
    <property type="component" value="Unassembled WGS sequence"/>
</dbReference>
<dbReference type="AlphaFoldDB" id="A0AAN7LNE9"/>
<comment type="similarity">
    <text evidence="3 11">Belongs to the phospholipase D family. C2-PLD subfamily.</text>
</comment>
<comment type="function">
    <text evidence="11">Hydrolyzes glycerol-phospholipids at the terminal phosphodiesteric bond.</text>
</comment>
<keyword evidence="5" id="KW-0479">Metal-binding</keyword>
<dbReference type="GO" id="GO:0046470">
    <property type="term" value="P:phosphatidylcholine metabolic process"/>
    <property type="evidence" value="ECO:0007669"/>
    <property type="project" value="InterPro"/>
</dbReference>
<evidence type="ECO:0000256" key="9">
    <source>
        <dbReference type="ARBA" id="ARBA00022963"/>
    </source>
</evidence>
<dbReference type="Pfam" id="PF00614">
    <property type="entry name" value="PLDc"/>
    <property type="match status" value="1"/>
</dbReference>
<dbReference type="GO" id="GO:0005509">
    <property type="term" value="F:calcium ion binding"/>
    <property type="evidence" value="ECO:0007669"/>
    <property type="project" value="InterPro"/>
</dbReference>
<sequence>MPRLLHGILTVHIYRIDNLRLGSCFNSWQKVFSSSGRKSIISQVKRIIGLDPQIEGFYATVDLDRARVARTSILDIERFNLLWDESFYIYTAHYISEIIFTIKGHTRVGGVLIGRAHVPVEDVVKGLIVEKWVDIVINEGGVRIRGSPRIHVKMQFSDVTKDDNWSKGIQNPGLVGVPNAFFLQRSGCKVILYQDAHVGNDFRPKITLSDGSRYEPRRCWEDIVGAITNARHLIYIAGWSVNAGITLVRDPRLLKAGGDHRLGEILKKKAEDPDMAVLLLVWDDQTSKGIKKDGLMATHDQATLDYFRGSNVRCFLCPRTRDGGKSVAQGLTSDIIFTHHQKLIVVDADSDGQSDKRRIVSFIGGIDLCVGRYDTPDHPLFKTLDLVHRDDFHQPNFPEASIKKGGPREPWHDIHCRLEGTVAWDVLYNFEQRWMKQADEQYLVPKRTLHNIVLHPLSPAAALDSPESWTVQLFRSIDDGAALGFPLAPNAAVSLGLVNVKGNIVDRSIQDAYIHAIRRAKDFVYIENQYFLGSSFDWKRSGDINMKEVGALHLIPKELSLKIVSKIEAGERFSVYVVIPMWPEGVPESASVQAILDWQRRTMEMMYTDISKAIQRKGTSETSNPRDYLSFFCLGNRESEITDEYKPEEKPKPGSDYSNAQQARRFMVYVHSKLMIVDDEYIIIGSANINQRSMDGARDTEIAMGAYQPGHLAATEPARGQIYGFRMSLWYEHLHLVEDLFETPQSLLCIRRVNALAEQNWKSYMDNSIVPDMSGHLLPYPVKISGSGEVTALEENRNFPDTEAPVLSARIAYLPYVLTT</sequence>
<dbReference type="Pfam" id="PF12357">
    <property type="entry name" value="PLD_C"/>
    <property type="match status" value="1"/>
</dbReference>
<feature type="domain" description="PLD phosphodiesterase" evidence="13">
    <location>
        <begin position="666"/>
        <end position="693"/>
    </location>
</feature>
<evidence type="ECO:0000259" key="13">
    <source>
        <dbReference type="PROSITE" id="PS50035"/>
    </source>
</evidence>
<dbReference type="InterPro" id="IPR011402">
    <property type="entry name" value="PLipase_D_pln"/>
</dbReference>
<dbReference type="InterPro" id="IPR024632">
    <property type="entry name" value="PLipase_D_C"/>
</dbReference>
<dbReference type="SMART" id="SM00239">
    <property type="entry name" value="C2"/>
    <property type="match status" value="1"/>
</dbReference>
<name>A0AAN7LNE9_TRANT</name>
<keyword evidence="6" id="KW-0677">Repeat</keyword>
<dbReference type="InterPro" id="IPR001736">
    <property type="entry name" value="PLipase_D/transphosphatidylase"/>
</dbReference>
<comment type="caution">
    <text evidence="14">The sequence shown here is derived from an EMBL/GenBank/DDBJ whole genome shotgun (WGS) entry which is preliminary data.</text>
</comment>
<evidence type="ECO:0000259" key="12">
    <source>
        <dbReference type="PROSITE" id="PS50004"/>
    </source>
</evidence>
<evidence type="ECO:0000256" key="3">
    <source>
        <dbReference type="ARBA" id="ARBA00010683"/>
    </source>
</evidence>
<evidence type="ECO:0000256" key="11">
    <source>
        <dbReference type="PIRNR" id="PIRNR036470"/>
    </source>
</evidence>
<evidence type="ECO:0000313" key="15">
    <source>
        <dbReference type="Proteomes" id="UP001346149"/>
    </source>
</evidence>
<evidence type="ECO:0000256" key="6">
    <source>
        <dbReference type="ARBA" id="ARBA00022737"/>
    </source>
</evidence>
<dbReference type="PROSITE" id="PS50004">
    <property type="entry name" value="C2"/>
    <property type="match status" value="1"/>
</dbReference>
<evidence type="ECO:0000256" key="2">
    <source>
        <dbReference type="ARBA" id="ARBA00001913"/>
    </source>
</evidence>
<proteinExistence type="inferred from homology"/>
<dbReference type="PIRSF" id="PIRSF036470">
    <property type="entry name" value="PLD_plant"/>
    <property type="match status" value="1"/>
</dbReference>
<evidence type="ECO:0000256" key="7">
    <source>
        <dbReference type="ARBA" id="ARBA00022801"/>
    </source>
</evidence>
<evidence type="ECO:0000313" key="14">
    <source>
        <dbReference type="EMBL" id="KAK4787709.1"/>
    </source>
</evidence>
<dbReference type="GO" id="GO:0004630">
    <property type="term" value="F:phospholipase D activity"/>
    <property type="evidence" value="ECO:0007669"/>
    <property type="project" value="UniProtKB-EC"/>
</dbReference>
<comment type="cofactor">
    <cofactor evidence="2 11">
        <name>Ca(2+)</name>
        <dbReference type="ChEBI" id="CHEBI:29108"/>
    </cofactor>
</comment>
<evidence type="ECO:0000256" key="10">
    <source>
        <dbReference type="ARBA" id="ARBA00023098"/>
    </source>
</evidence>
<keyword evidence="10" id="KW-0443">Lipid metabolism</keyword>
<dbReference type="EMBL" id="JAXQNO010000012">
    <property type="protein sequence ID" value="KAK4787709.1"/>
    <property type="molecule type" value="Genomic_DNA"/>
</dbReference>
<dbReference type="PANTHER" id="PTHR18896:SF202">
    <property type="entry name" value="PHOSPHOLIPASE D ALPHA 3"/>
    <property type="match status" value="1"/>
</dbReference>
<keyword evidence="9 11" id="KW-0442">Lipid degradation</keyword>
<dbReference type="SUPFAM" id="SSF56024">
    <property type="entry name" value="Phospholipase D/nuclease"/>
    <property type="match status" value="2"/>
</dbReference>
<dbReference type="SUPFAM" id="SSF49562">
    <property type="entry name" value="C2 domain (Calcium/lipid-binding domain, CaLB)"/>
    <property type="match status" value="1"/>
</dbReference>
<dbReference type="EC" id="3.1.4.4" evidence="4 11"/>
<evidence type="ECO:0000256" key="4">
    <source>
        <dbReference type="ARBA" id="ARBA00012027"/>
    </source>
</evidence>
<evidence type="ECO:0000256" key="1">
    <source>
        <dbReference type="ARBA" id="ARBA00000798"/>
    </source>
</evidence>
<organism evidence="14 15">
    <name type="scientific">Trapa natans</name>
    <name type="common">Water chestnut</name>
    <dbReference type="NCBI Taxonomy" id="22666"/>
    <lineage>
        <taxon>Eukaryota</taxon>
        <taxon>Viridiplantae</taxon>
        <taxon>Streptophyta</taxon>
        <taxon>Embryophyta</taxon>
        <taxon>Tracheophyta</taxon>
        <taxon>Spermatophyta</taxon>
        <taxon>Magnoliopsida</taxon>
        <taxon>eudicotyledons</taxon>
        <taxon>Gunneridae</taxon>
        <taxon>Pentapetalae</taxon>
        <taxon>rosids</taxon>
        <taxon>malvids</taxon>
        <taxon>Myrtales</taxon>
        <taxon>Lythraceae</taxon>
        <taxon>Trapa</taxon>
    </lineage>
</organism>